<sequence length="68" mass="7417">MIAAALKRLRPIVMTKLTCIVGLVPPILFVGPLWSGMTVTMIATEVVHAVRRRQNADKKHPAVPGVFV</sequence>
<evidence type="ECO:0000256" key="1">
    <source>
        <dbReference type="SAM" id="Phobius"/>
    </source>
</evidence>
<keyword evidence="1" id="KW-0472">Membrane</keyword>
<keyword evidence="1" id="KW-0812">Transmembrane</keyword>
<dbReference type="Gene3D" id="1.20.1640.10">
    <property type="entry name" value="Multidrug efflux transporter AcrB transmembrane domain"/>
    <property type="match status" value="1"/>
</dbReference>
<protein>
    <submittedName>
        <fullName evidence="2">Uncharacterized protein</fullName>
    </submittedName>
</protein>
<feature type="transmembrane region" description="Helical" evidence="1">
    <location>
        <begin position="12"/>
        <end position="34"/>
    </location>
</feature>
<evidence type="ECO:0000313" key="2">
    <source>
        <dbReference type="EMBL" id="OAX54876.1"/>
    </source>
</evidence>
<name>A0A199P1K9_9XANT</name>
<dbReference type="AlphaFoldDB" id="A0A199P1K9"/>
<evidence type="ECO:0000313" key="3">
    <source>
        <dbReference type="Proteomes" id="UP000093858"/>
    </source>
</evidence>
<dbReference type="SUPFAM" id="SSF82866">
    <property type="entry name" value="Multidrug efflux transporter AcrB transmembrane domain"/>
    <property type="match status" value="1"/>
</dbReference>
<organism evidence="2 3">
    <name type="scientific">Xanthomonas graminis pv. poae</name>
    <dbReference type="NCBI Taxonomy" id="227946"/>
    <lineage>
        <taxon>Bacteria</taxon>
        <taxon>Pseudomonadati</taxon>
        <taxon>Pseudomonadota</taxon>
        <taxon>Gammaproteobacteria</taxon>
        <taxon>Lysobacterales</taxon>
        <taxon>Lysobacteraceae</taxon>
        <taxon>Xanthomonas</taxon>
        <taxon>Xanthomonas translucens group</taxon>
        <taxon>Xanthomonas graminis</taxon>
    </lineage>
</organism>
<gene>
    <name evidence="2" type="ORF">A6R73_18220</name>
</gene>
<dbReference type="Proteomes" id="UP000093858">
    <property type="component" value="Unassembled WGS sequence"/>
</dbReference>
<comment type="caution">
    <text evidence="2">The sequence shown here is derived from an EMBL/GenBank/DDBJ whole genome shotgun (WGS) entry which is preliminary data.</text>
</comment>
<dbReference type="EMBL" id="LWSU01000217">
    <property type="protein sequence ID" value="OAX54876.1"/>
    <property type="molecule type" value="Genomic_DNA"/>
</dbReference>
<accession>A0A199P1K9</accession>
<keyword evidence="1" id="KW-1133">Transmembrane helix</keyword>
<reference evidence="2 3" key="1">
    <citation type="submission" date="2016-04" db="EMBL/GenBank/DDBJ databases">
        <title>Xanthomonas translucens phylogeny.</title>
        <authorList>
            <person name="Langlois P."/>
        </authorList>
    </citation>
    <scope>NUCLEOTIDE SEQUENCE [LARGE SCALE GENOMIC DNA]</scope>
    <source>
        <strain evidence="2 3">B99</strain>
    </source>
</reference>
<proteinExistence type="predicted"/>